<reference evidence="3" key="1">
    <citation type="journal article" date="2017" name="Nat. Ecol. Evol.">
        <title>Genome expansion and lineage-specific genetic innovations in the forest pathogenic fungi Armillaria.</title>
        <authorList>
            <person name="Sipos G."/>
            <person name="Prasanna A.N."/>
            <person name="Walter M.C."/>
            <person name="O'Connor E."/>
            <person name="Balint B."/>
            <person name="Krizsan K."/>
            <person name="Kiss B."/>
            <person name="Hess J."/>
            <person name="Varga T."/>
            <person name="Slot J."/>
            <person name="Riley R."/>
            <person name="Boka B."/>
            <person name="Rigling D."/>
            <person name="Barry K."/>
            <person name="Lee J."/>
            <person name="Mihaltcheva S."/>
            <person name="LaButti K."/>
            <person name="Lipzen A."/>
            <person name="Waldron R."/>
            <person name="Moloney N.M."/>
            <person name="Sperisen C."/>
            <person name="Kredics L."/>
            <person name="Vagvoelgyi C."/>
            <person name="Patrignani A."/>
            <person name="Fitzpatrick D."/>
            <person name="Nagy I."/>
            <person name="Doyle S."/>
            <person name="Anderson J.B."/>
            <person name="Grigoriev I.V."/>
            <person name="Gueldener U."/>
            <person name="Muensterkoetter M."/>
            <person name="Nagy L.G."/>
        </authorList>
    </citation>
    <scope>NUCLEOTIDE SEQUENCE [LARGE SCALE GENOMIC DNA]</scope>
    <source>
        <strain evidence="3">Ar21-2</strain>
    </source>
</reference>
<evidence type="ECO:0000256" key="1">
    <source>
        <dbReference type="SAM" id="SignalP"/>
    </source>
</evidence>
<dbReference type="InParanoid" id="A0A2H3CNJ1"/>
<sequence length="166" mass="18870">MRTELRLLLRLLCQGCFHFAWLPASDGYKQARRTNTYFNPQGTVSFSRRKIVMLYATTSAMDVAFNPSQSKGLTFAILASEYTLGRERSKRRRESGMQTGIMASDFTARKSHFNMVSAKSPSGRMVIGYKEVMNVWRNRTFKTTMIDVHQRPCNGSGGEMRAFKGS</sequence>
<organism evidence="2 3">
    <name type="scientific">Armillaria gallica</name>
    <name type="common">Bulbous honey fungus</name>
    <name type="synonym">Armillaria bulbosa</name>
    <dbReference type="NCBI Taxonomy" id="47427"/>
    <lineage>
        <taxon>Eukaryota</taxon>
        <taxon>Fungi</taxon>
        <taxon>Dikarya</taxon>
        <taxon>Basidiomycota</taxon>
        <taxon>Agaricomycotina</taxon>
        <taxon>Agaricomycetes</taxon>
        <taxon>Agaricomycetidae</taxon>
        <taxon>Agaricales</taxon>
        <taxon>Marasmiineae</taxon>
        <taxon>Physalacriaceae</taxon>
        <taxon>Armillaria</taxon>
    </lineage>
</organism>
<proteinExistence type="predicted"/>
<dbReference type="EMBL" id="KZ293711">
    <property type="protein sequence ID" value="PBK82954.1"/>
    <property type="molecule type" value="Genomic_DNA"/>
</dbReference>
<evidence type="ECO:0000313" key="2">
    <source>
        <dbReference type="EMBL" id="PBK82954.1"/>
    </source>
</evidence>
<evidence type="ECO:0000313" key="3">
    <source>
        <dbReference type="Proteomes" id="UP000217790"/>
    </source>
</evidence>
<keyword evidence="1" id="KW-0732">Signal</keyword>
<accession>A0A2H3CNJ1</accession>
<keyword evidence="3" id="KW-1185">Reference proteome</keyword>
<dbReference type="AlphaFoldDB" id="A0A2H3CNJ1"/>
<feature type="chain" id="PRO_5013662168" evidence="1">
    <location>
        <begin position="28"/>
        <end position="166"/>
    </location>
</feature>
<dbReference type="Proteomes" id="UP000217790">
    <property type="component" value="Unassembled WGS sequence"/>
</dbReference>
<protein>
    <submittedName>
        <fullName evidence="2">Uncharacterized protein</fullName>
    </submittedName>
</protein>
<gene>
    <name evidence="2" type="ORF">ARMGADRAFT_1038244</name>
</gene>
<feature type="signal peptide" evidence="1">
    <location>
        <begin position="1"/>
        <end position="27"/>
    </location>
</feature>
<name>A0A2H3CNJ1_ARMGA</name>